<dbReference type="InterPro" id="IPR012318">
    <property type="entry name" value="HTH_CRP"/>
</dbReference>
<evidence type="ECO:0000256" key="1">
    <source>
        <dbReference type="ARBA" id="ARBA00023015"/>
    </source>
</evidence>
<keyword evidence="3" id="KW-0804">Transcription</keyword>
<dbReference type="PROSITE" id="PS51063">
    <property type="entry name" value="HTH_CRP_2"/>
    <property type="match status" value="1"/>
</dbReference>
<gene>
    <name evidence="6" type="ORF">KL86CLO1_12624</name>
</gene>
<dbReference type="Gene3D" id="2.60.120.10">
    <property type="entry name" value="Jelly Rolls"/>
    <property type="match status" value="1"/>
</dbReference>
<proteinExistence type="predicted"/>
<dbReference type="InterPro" id="IPR018490">
    <property type="entry name" value="cNMP-bd_dom_sf"/>
</dbReference>
<protein>
    <submittedName>
        <fullName evidence="6">Putative transcriptional Regulator, Crp/Fnr family</fullName>
    </submittedName>
</protein>
<name>A0A212KC54_9FIRM</name>
<feature type="domain" description="Cyclic nucleotide-binding" evidence="4">
    <location>
        <begin position="27"/>
        <end position="147"/>
    </location>
</feature>
<evidence type="ECO:0000259" key="4">
    <source>
        <dbReference type="PROSITE" id="PS50042"/>
    </source>
</evidence>
<sequence>MENIEKRTQPGCANCKNEIFCATAIPVFGTLSEELQKSLTEHSIQTTRAKGSFLFRVGEEVDSVLIIRKGRIKLCKYDANGNEYILDILHDGDAIWEPLFLENPVFPYSAVCLSKVELCEIRKSEFTQLLADRPSIAMNLISLLSLRLRDANEKALLLSIYDPKVRLAGFLLDRDIRCVGPEIQLKLEDIAASIGLRPETVSRNISRFEKANLIKRLGHGKIMVTDRAGLKEIYESGRSET</sequence>
<dbReference type="GO" id="GO:0003677">
    <property type="term" value="F:DNA binding"/>
    <property type="evidence" value="ECO:0007669"/>
    <property type="project" value="UniProtKB-KW"/>
</dbReference>
<dbReference type="InterPro" id="IPR036388">
    <property type="entry name" value="WH-like_DNA-bd_sf"/>
</dbReference>
<dbReference type="PANTHER" id="PTHR24567:SF28">
    <property type="entry name" value="LISTERIOLYSIN REGULATORY PROTEIN"/>
    <property type="match status" value="1"/>
</dbReference>
<dbReference type="Pfam" id="PF00027">
    <property type="entry name" value="cNMP_binding"/>
    <property type="match status" value="1"/>
</dbReference>
<dbReference type="InterPro" id="IPR036390">
    <property type="entry name" value="WH_DNA-bd_sf"/>
</dbReference>
<accession>A0A212KC54</accession>
<dbReference type="CDD" id="cd00038">
    <property type="entry name" value="CAP_ED"/>
    <property type="match status" value="1"/>
</dbReference>
<keyword evidence="1" id="KW-0805">Transcription regulation</keyword>
<dbReference type="InterPro" id="IPR000595">
    <property type="entry name" value="cNMP-bd_dom"/>
</dbReference>
<dbReference type="PROSITE" id="PS50042">
    <property type="entry name" value="CNMP_BINDING_3"/>
    <property type="match status" value="1"/>
</dbReference>
<dbReference type="GO" id="GO:0003700">
    <property type="term" value="F:DNA-binding transcription factor activity"/>
    <property type="evidence" value="ECO:0007669"/>
    <property type="project" value="TreeGrafter"/>
</dbReference>
<keyword evidence="2" id="KW-0238">DNA-binding</keyword>
<dbReference type="SMART" id="SM00100">
    <property type="entry name" value="cNMP"/>
    <property type="match status" value="1"/>
</dbReference>
<dbReference type="Gene3D" id="1.10.10.10">
    <property type="entry name" value="Winged helix-like DNA-binding domain superfamily/Winged helix DNA-binding domain"/>
    <property type="match status" value="1"/>
</dbReference>
<evidence type="ECO:0000256" key="3">
    <source>
        <dbReference type="ARBA" id="ARBA00023163"/>
    </source>
</evidence>
<evidence type="ECO:0000256" key="2">
    <source>
        <dbReference type="ARBA" id="ARBA00023125"/>
    </source>
</evidence>
<reference evidence="6" key="1">
    <citation type="submission" date="2016-04" db="EMBL/GenBank/DDBJ databases">
        <authorList>
            <person name="Evans L.H."/>
            <person name="Alamgir A."/>
            <person name="Owens N."/>
            <person name="Weber N.D."/>
            <person name="Virtaneva K."/>
            <person name="Barbian K."/>
            <person name="Babar A."/>
            <person name="Rosenke K."/>
        </authorList>
    </citation>
    <scope>NUCLEOTIDE SEQUENCE</scope>
    <source>
        <strain evidence="6">86</strain>
    </source>
</reference>
<dbReference type="InterPro" id="IPR050397">
    <property type="entry name" value="Env_Response_Regulators"/>
</dbReference>
<dbReference type="SMART" id="SM00419">
    <property type="entry name" value="HTH_CRP"/>
    <property type="match status" value="1"/>
</dbReference>
<evidence type="ECO:0000313" key="6">
    <source>
        <dbReference type="EMBL" id="SBW09299.1"/>
    </source>
</evidence>
<dbReference type="SUPFAM" id="SSF51206">
    <property type="entry name" value="cAMP-binding domain-like"/>
    <property type="match status" value="1"/>
</dbReference>
<dbReference type="CDD" id="cd00092">
    <property type="entry name" value="HTH_CRP"/>
    <property type="match status" value="1"/>
</dbReference>
<dbReference type="SUPFAM" id="SSF46785">
    <property type="entry name" value="Winged helix' DNA-binding domain"/>
    <property type="match status" value="1"/>
</dbReference>
<dbReference type="EMBL" id="FLUN01000001">
    <property type="protein sequence ID" value="SBW09299.1"/>
    <property type="molecule type" value="Genomic_DNA"/>
</dbReference>
<organism evidence="6">
    <name type="scientific">uncultured Eubacteriales bacterium</name>
    <dbReference type="NCBI Taxonomy" id="172733"/>
    <lineage>
        <taxon>Bacteria</taxon>
        <taxon>Bacillati</taxon>
        <taxon>Bacillota</taxon>
        <taxon>Clostridia</taxon>
        <taxon>Eubacteriales</taxon>
        <taxon>environmental samples</taxon>
    </lineage>
</organism>
<dbReference type="InterPro" id="IPR014710">
    <property type="entry name" value="RmlC-like_jellyroll"/>
</dbReference>
<evidence type="ECO:0000259" key="5">
    <source>
        <dbReference type="PROSITE" id="PS51063"/>
    </source>
</evidence>
<dbReference type="AlphaFoldDB" id="A0A212KC54"/>
<dbReference type="PANTHER" id="PTHR24567">
    <property type="entry name" value="CRP FAMILY TRANSCRIPTIONAL REGULATORY PROTEIN"/>
    <property type="match status" value="1"/>
</dbReference>
<dbReference type="GO" id="GO:0005829">
    <property type="term" value="C:cytosol"/>
    <property type="evidence" value="ECO:0007669"/>
    <property type="project" value="TreeGrafter"/>
</dbReference>
<dbReference type="Pfam" id="PF13545">
    <property type="entry name" value="HTH_Crp_2"/>
    <property type="match status" value="1"/>
</dbReference>
<feature type="domain" description="HTH crp-type" evidence="5">
    <location>
        <begin position="161"/>
        <end position="228"/>
    </location>
</feature>